<organism evidence="2 3">
    <name type="scientific">Novosphingobium olei</name>
    <dbReference type="NCBI Taxonomy" id="2728851"/>
    <lineage>
        <taxon>Bacteria</taxon>
        <taxon>Pseudomonadati</taxon>
        <taxon>Pseudomonadota</taxon>
        <taxon>Alphaproteobacteria</taxon>
        <taxon>Sphingomonadales</taxon>
        <taxon>Sphingomonadaceae</taxon>
        <taxon>Novosphingobium</taxon>
    </lineage>
</organism>
<feature type="chain" id="PRO_5030670106" evidence="1">
    <location>
        <begin position="20"/>
        <end position="465"/>
    </location>
</feature>
<protein>
    <submittedName>
        <fullName evidence="2">Uncharacterized protein</fullName>
    </submittedName>
</protein>
<proteinExistence type="predicted"/>
<dbReference type="EMBL" id="JABBGM010000002">
    <property type="protein sequence ID" value="NML92913.1"/>
    <property type="molecule type" value="Genomic_DNA"/>
</dbReference>
<dbReference type="AlphaFoldDB" id="A0A7Y0BMB5"/>
<name>A0A7Y0BMB5_9SPHN</name>
<gene>
    <name evidence="2" type="ORF">HHL27_04420</name>
</gene>
<keyword evidence="1" id="KW-0732">Signal</keyword>
<evidence type="ECO:0000256" key="1">
    <source>
        <dbReference type="SAM" id="SignalP"/>
    </source>
</evidence>
<comment type="caution">
    <text evidence="2">The sequence shown here is derived from an EMBL/GenBank/DDBJ whole genome shotgun (WGS) entry which is preliminary data.</text>
</comment>
<evidence type="ECO:0000313" key="2">
    <source>
        <dbReference type="EMBL" id="NML92913.1"/>
    </source>
</evidence>
<evidence type="ECO:0000313" key="3">
    <source>
        <dbReference type="Proteomes" id="UP000583556"/>
    </source>
</evidence>
<keyword evidence="3" id="KW-1185">Reference proteome</keyword>
<feature type="signal peptide" evidence="1">
    <location>
        <begin position="1"/>
        <end position="19"/>
    </location>
</feature>
<dbReference type="Proteomes" id="UP000583556">
    <property type="component" value="Unassembled WGS sequence"/>
</dbReference>
<accession>A0A7Y0BMB5</accession>
<reference evidence="2 3" key="1">
    <citation type="submission" date="2020-04" db="EMBL/GenBank/DDBJ databases">
        <title>Novosphingobium sp. TW-4 isolated from soil.</title>
        <authorList>
            <person name="Dahal R.H."/>
            <person name="Chaudhary D.K."/>
        </authorList>
    </citation>
    <scope>NUCLEOTIDE SEQUENCE [LARGE SCALE GENOMIC DNA]</scope>
    <source>
        <strain evidence="2 3">TW-4</strain>
    </source>
</reference>
<sequence length="465" mass="49555">MLRHGLVLALAFAATPAFAQNQAMDHGAMDHGAMDHGAMNHGAMPGMDMATPAAPAEQTDHAAMDHASMDHMDMGGMVGALGGYSMMRDASGTSWQPDSAPMMAIMGRLGGWATMVHGNLTVVQDWQGGPRGDDKAFAASMLMGMAQHPLGGGTLTLRAMGSLDPLMGKRGYPLLLATGETADGRTELVDRQHPHDAFMELAASYSHPLGDRVSGFVYFGLPGEPALGPTTFMHRFSGMANPEAPISHHWLDSTHVTFGVATAGIVAGNVKLEGSLFTGREPDQNRWDIERPRFDSWSARASWNPTANLSLQVSHGFLKSPEGLHPDEDVHRTTASATWNLPLGQRRNLQTTLAWGRNAPTGGDHHAHATNAFLLESALQWGRWTVFGRGENGDKGELFDSGPLEGRVFNVSKLSLGGYHSVPIGKVALDFGGLVSAIGLPATLKPVYGGEPISGMIFTRLRITG</sequence>